<evidence type="ECO:0000313" key="2">
    <source>
        <dbReference type="Proteomes" id="UP001152561"/>
    </source>
</evidence>
<sequence length="67" mass="7578">MKLDSTIKVHRGIQSPRLLPLFQVIILEYRVLQNLDPSSTGHPFSLTGILGRKEEIFSIAGKEKFGR</sequence>
<dbReference type="EMBL" id="JAJAGQ010000005">
    <property type="protein sequence ID" value="KAJ8562871.1"/>
    <property type="molecule type" value="Genomic_DNA"/>
</dbReference>
<protein>
    <submittedName>
        <fullName evidence="1">Uncharacterized protein</fullName>
    </submittedName>
</protein>
<accession>A0A9Q1MP52</accession>
<gene>
    <name evidence="1" type="ORF">K7X08_031323</name>
</gene>
<organism evidence="1 2">
    <name type="scientific">Anisodus acutangulus</name>
    <dbReference type="NCBI Taxonomy" id="402998"/>
    <lineage>
        <taxon>Eukaryota</taxon>
        <taxon>Viridiplantae</taxon>
        <taxon>Streptophyta</taxon>
        <taxon>Embryophyta</taxon>
        <taxon>Tracheophyta</taxon>
        <taxon>Spermatophyta</taxon>
        <taxon>Magnoliopsida</taxon>
        <taxon>eudicotyledons</taxon>
        <taxon>Gunneridae</taxon>
        <taxon>Pentapetalae</taxon>
        <taxon>asterids</taxon>
        <taxon>lamiids</taxon>
        <taxon>Solanales</taxon>
        <taxon>Solanaceae</taxon>
        <taxon>Solanoideae</taxon>
        <taxon>Hyoscyameae</taxon>
        <taxon>Anisodus</taxon>
    </lineage>
</organism>
<dbReference type="AlphaFoldDB" id="A0A9Q1MP52"/>
<comment type="caution">
    <text evidence="1">The sequence shown here is derived from an EMBL/GenBank/DDBJ whole genome shotgun (WGS) entry which is preliminary data.</text>
</comment>
<keyword evidence="2" id="KW-1185">Reference proteome</keyword>
<name>A0A9Q1MP52_9SOLA</name>
<proteinExistence type="predicted"/>
<evidence type="ECO:0000313" key="1">
    <source>
        <dbReference type="EMBL" id="KAJ8562871.1"/>
    </source>
</evidence>
<dbReference type="Proteomes" id="UP001152561">
    <property type="component" value="Unassembled WGS sequence"/>
</dbReference>
<reference evidence="2" key="1">
    <citation type="journal article" date="2023" name="Proc. Natl. Acad. Sci. U.S.A.">
        <title>Genomic and structural basis for evolution of tropane alkaloid biosynthesis.</title>
        <authorList>
            <person name="Wanga Y.-J."/>
            <person name="Taina T."/>
            <person name="Yua J.-Y."/>
            <person name="Lia J."/>
            <person name="Xua B."/>
            <person name="Chenc J."/>
            <person name="D'Auriad J.C."/>
            <person name="Huanga J.-P."/>
            <person name="Huanga S.-X."/>
        </authorList>
    </citation>
    <scope>NUCLEOTIDE SEQUENCE [LARGE SCALE GENOMIC DNA]</scope>
    <source>
        <strain evidence="2">cv. KIB-2019</strain>
    </source>
</reference>